<protein>
    <submittedName>
        <fullName evidence="2">Antibiotic biosynthesis monooxygenase</fullName>
    </submittedName>
</protein>
<dbReference type="InterPro" id="IPR011008">
    <property type="entry name" value="Dimeric_a/b-barrel"/>
</dbReference>
<dbReference type="EMBL" id="PCGR01000002">
    <property type="protein sequence ID" value="PJK17143.1"/>
    <property type="molecule type" value="Genomic_DNA"/>
</dbReference>
<dbReference type="InterPro" id="IPR050404">
    <property type="entry name" value="Heme-degrading_MO"/>
</dbReference>
<keyword evidence="2" id="KW-0560">Oxidoreductase</keyword>
<sequence length="101" mass="11975">MYVVTSTFVVPSEKAQEVIEIYKKRSRKVDQQPGFLRFQLLQNAKKLGEISVYMEWDTKVSYLQWVRSQQFKDIHELEKHYPDQELAGIIPTIHQYEVVAT</sequence>
<dbReference type="GO" id="GO:0004497">
    <property type="term" value="F:monooxygenase activity"/>
    <property type="evidence" value="ECO:0007669"/>
    <property type="project" value="UniProtKB-KW"/>
</dbReference>
<dbReference type="Proteomes" id="UP000228680">
    <property type="component" value="Unassembled WGS sequence"/>
</dbReference>
<dbReference type="SUPFAM" id="SSF54909">
    <property type="entry name" value="Dimeric alpha+beta barrel"/>
    <property type="match status" value="1"/>
</dbReference>
<evidence type="ECO:0000313" key="3">
    <source>
        <dbReference type="Proteomes" id="UP000228680"/>
    </source>
</evidence>
<evidence type="ECO:0000259" key="1">
    <source>
        <dbReference type="PROSITE" id="PS51725"/>
    </source>
</evidence>
<dbReference type="RefSeq" id="WP_100353686.1">
    <property type="nucleotide sequence ID" value="NZ_PCGR01000002.1"/>
</dbReference>
<dbReference type="OrthoDB" id="2617048at2"/>
<comment type="caution">
    <text evidence="2">The sequence shown here is derived from an EMBL/GenBank/DDBJ whole genome shotgun (WGS) entry which is preliminary data.</text>
</comment>
<gene>
    <name evidence="2" type="ORF">CQS04_08320</name>
</gene>
<dbReference type="AlphaFoldDB" id="A0A2M9F106"/>
<dbReference type="PROSITE" id="PS51725">
    <property type="entry name" value="ABM"/>
    <property type="match status" value="1"/>
</dbReference>
<feature type="domain" description="ABM" evidence="1">
    <location>
        <begin position="2"/>
        <end position="90"/>
    </location>
</feature>
<keyword evidence="2" id="KW-0503">Monooxygenase</keyword>
<keyword evidence="3" id="KW-1185">Reference proteome</keyword>
<name>A0A2M9F106_9BACL</name>
<dbReference type="PANTHER" id="PTHR34474:SF4">
    <property type="entry name" value="HEME OXYGENASE (STAPHYLOBILIN-PRODUCING) 1"/>
    <property type="match status" value="1"/>
</dbReference>
<dbReference type="Gene3D" id="3.30.70.100">
    <property type="match status" value="1"/>
</dbReference>
<accession>A0A2M9F106</accession>
<dbReference type="InterPro" id="IPR007138">
    <property type="entry name" value="ABM_dom"/>
</dbReference>
<reference evidence="2 3" key="1">
    <citation type="submission" date="2017-10" db="EMBL/GenBank/DDBJ databases">
        <title>Draft genome of Chryseomicrobium casticus sp. nov.</title>
        <authorList>
            <person name="Chakraborty R."/>
            <person name="Saha T."/>
        </authorList>
    </citation>
    <scope>NUCLEOTIDE SEQUENCE [LARGE SCALE GENOMIC DNA]</scope>
    <source>
        <strain evidence="2 3">ET03</strain>
    </source>
</reference>
<proteinExistence type="predicted"/>
<evidence type="ECO:0000313" key="2">
    <source>
        <dbReference type="EMBL" id="PJK17143.1"/>
    </source>
</evidence>
<organism evidence="2 3">
    <name type="scientific">Chryseomicrobium excrementi</name>
    <dbReference type="NCBI Taxonomy" id="2041346"/>
    <lineage>
        <taxon>Bacteria</taxon>
        <taxon>Bacillati</taxon>
        <taxon>Bacillota</taxon>
        <taxon>Bacilli</taxon>
        <taxon>Bacillales</taxon>
        <taxon>Caryophanaceae</taxon>
        <taxon>Chryseomicrobium</taxon>
    </lineage>
</organism>
<dbReference type="Pfam" id="PF03992">
    <property type="entry name" value="ABM"/>
    <property type="match status" value="1"/>
</dbReference>
<dbReference type="PANTHER" id="PTHR34474">
    <property type="entry name" value="SIGNAL TRANSDUCTION PROTEIN TRAP"/>
    <property type="match status" value="1"/>
</dbReference>